<dbReference type="Pfam" id="PF02270">
    <property type="entry name" value="TFIIF_beta"/>
    <property type="match status" value="1"/>
</dbReference>
<dbReference type="InterPro" id="IPR040450">
    <property type="entry name" value="TFIIF_beta_HTH"/>
</dbReference>
<feature type="compositionally biased region" description="Basic and acidic residues" evidence="10">
    <location>
        <begin position="128"/>
        <end position="140"/>
    </location>
</feature>
<feature type="domain" description="TFIIF beta subunit HTH" evidence="11">
    <location>
        <begin position="251"/>
        <end position="315"/>
    </location>
</feature>
<accession>A0A060T2B2</accession>
<evidence type="ECO:0000256" key="10">
    <source>
        <dbReference type="SAM" id="MobiDB-lite"/>
    </source>
</evidence>
<feature type="region of interest" description="Disordered" evidence="10">
    <location>
        <begin position="128"/>
        <end position="152"/>
    </location>
</feature>
<dbReference type="InterPro" id="IPR036390">
    <property type="entry name" value="WH_DNA-bd_sf"/>
</dbReference>
<dbReference type="GO" id="GO:0003677">
    <property type="term" value="F:DNA binding"/>
    <property type="evidence" value="ECO:0007669"/>
    <property type="project" value="UniProtKB-KW"/>
</dbReference>
<evidence type="ECO:0000256" key="2">
    <source>
        <dbReference type="ARBA" id="ARBA00009543"/>
    </source>
</evidence>
<dbReference type="InterPro" id="IPR036388">
    <property type="entry name" value="WH-like_DNA-bd_sf"/>
</dbReference>
<reference evidence="13" key="1">
    <citation type="submission" date="2014-02" db="EMBL/GenBank/DDBJ databases">
        <authorList>
            <person name="Genoscope - CEA"/>
        </authorList>
    </citation>
    <scope>NUCLEOTIDE SEQUENCE</scope>
    <source>
        <strain evidence="13">LS3</strain>
    </source>
</reference>
<proteinExistence type="inferred from homology"/>
<dbReference type="Gene3D" id="1.10.10.10">
    <property type="entry name" value="Winged helix-like DNA-binding domain superfamily/Winged helix DNA-binding domain"/>
    <property type="match status" value="1"/>
</dbReference>
<feature type="compositionally biased region" description="Acidic residues" evidence="10">
    <location>
        <begin position="334"/>
        <end position="348"/>
    </location>
</feature>
<name>A0A060T2B2_BLAAD</name>
<dbReference type="InterPro" id="IPR011039">
    <property type="entry name" value="TFIIF_interaction"/>
</dbReference>
<reference evidence="13" key="2">
    <citation type="submission" date="2014-06" db="EMBL/GenBank/DDBJ databases">
        <title>The complete genome of Blastobotrys (Arxula) adeninivorans LS3 - a yeast of biotechnological interest.</title>
        <authorList>
            <person name="Kunze G."/>
            <person name="Gaillardin C."/>
            <person name="Czernicka M."/>
            <person name="Durrens P."/>
            <person name="Martin T."/>
            <person name="Boer E."/>
            <person name="Gabaldon T."/>
            <person name="Cruz J."/>
            <person name="Talla E."/>
            <person name="Marck C."/>
            <person name="Goffeau A."/>
            <person name="Barbe V."/>
            <person name="Baret P."/>
            <person name="Baronian K."/>
            <person name="Beier S."/>
            <person name="Bleykasten C."/>
            <person name="Bode R."/>
            <person name="Casaregola S."/>
            <person name="Despons L."/>
            <person name="Fairhead C."/>
            <person name="Giersberg M."/>
            <person name="Gierski P."/>
            <person name="Hahnel U."/>
            <person name="Hartmann A."/>
            <person name="Jankowska D."/>
            <person name="Jubin C."/>
            <person name="Jung P."/>
            <person name="Lafontaine I."/>
            <person name="Leh-Louis V."/>
            <person name="Lemaire M."/>
            <person name="Marcet-Houben M."/>
            <person name="Mascher M."/>
            <person name="Morel G."/>
            <person name="Richard G.-F."/>
            <person name="Riechen J."/>
            <person name="Sacerdot C."/>
            <person name="Sarkar A."/>
            <person name="Savel G."/>
            <person name="Schacherer J."/>
            <person name="Sherman D."/>
            <person name="Straub M.-L."/>
            <person name="Stein N."/>
            <person name="Thierry A."/>
            <person name="Trautwein-Schult A."/>
            <person name="Westhof E."/>
            <person name="Worch S."/>
            <person name="Dujon B."/>
            <person name="Souciet J.-L."/>
            <person name="Wincker P."/>
            <person name="Scholz U."/>
            <person name="Neuveglise N."/>
        </authorList>
    </citation>
    <scope>NUCLEOTIDE SEQUENCE</scope>
    <source>
        <strain evidence="13">LS3</strain>
    </source>
</reference>
<evidence type="ECO:0000256" key="8">
    <source>
        <dbReference type="ARBA" id="ARBA00081473"/>
    </source>
</evidence>
<evidence type="ECO:0000256" key="3">
    <source>
        <dbReference type="ARBA" id="ARBA00021453"/>
    </source>
</evidence>
<feature type="region of interest" description="Disordered" evidence="10">
    <location>
        <begin position="1"/>
        <end position="33"/>
    </location>
</feature>
<gene>
    <name evidence="13" type="ORF">GNLVRS02_ARAD1A06930g</name>
</gene>
<evidence type="ECO:0000259" key="12">
    <source>
        <dbReference type="Pfam" id="PF17683"/>
    </source>
</evidence>
<dbReference type="FunFam" id="1.10.10.10:FF:000035">
    <property type="entry name" value="General transcription factor IIF subunit 2"/>
    <property type="match status" value="1"/>
</dbReference>
<dbReference type="AlphaFoldDB" id="A0A060T2B2"/>
<evidence type="ECO:0000256" key="1">
    <source>
        <dbReference type="ARBA" id="ARBA00004123"/>
    </source>
</evidence>
<dbReference type="SUPFAM" id="SSF50916">
    <property type="entry name" value="Rap30/74 interaction domains"/>
    <property type="match status" value="1"/>
</dbReference>
<evidence type="ECO:0000256" key="5">
    <source>
        <dbReference type="ARBA" id="ARBA00023125"/>
    </source>
</evidence>
<dbReference type="InterPro" id="IPR040504">
    <property type="entry name" value="TFIIF_beta_N"/>
</dbReference>
<feature type="domain" description="TFIIF beta subunit N-terminal" evidence="12">
    <location>
        <begin position="44"/>
        <end position="184"/>
    </location>
</feature>
<keyword evidence="5" id="KW-0238">DNA-binding</keyword>
<dbReference type="EMBL" id="HG937691">
    <property type="protein sequence ID" value="CDP33326.1"/>
    <property type="molecule type" value="Genomic_DNA"/>
</dbReference>
<evidence type="ECO:0000259" key="11">
    <source>
        <dbReference type="Pfam" id="PF02270"/>
    </source>
</evidence>
<dbReference type="PhylomeDB" id="A0A060T2B2"/>
<protein>
    <recommendedName>
        <fullName evidence="3">Transcription initiation factor IIF subunit beta</fullName>
    </recommendedName>
    <alternativeName>
        <fullName evidence="9">TFIIF medium subunit</fullName>
    </alternativeName>
    <alternativeName>
        <fullName evidence="8">TFIIF-beta</fullName>
    </alternativeName>
</protein>
<keyword evidence="7" id="KW-0539">Nucleus</keyword>
<sequence>MSVKQEYYEDDVSLSPSSPKKEPVGEGEEEFEDSLDLDMTNAESKVWLVRLPRFLMDRWKNVDHINGRDLGKVRIKNGGGSDQPWKVKLVLNESEENAEIPLEYDINLVKRVVDNTYVFTEQDLPEYQKKADKSEHKQESRSASPMDFSGRYASRDNRYAPYVKTVPKKTALVGTACHECQVLPSLNDKNYSKVVSQRKQVMEQAEPKNKVTFLQDIPGVTAATFSNALRGNQSAFLRAQKRDIKTEGKATRLPKNELLDLLFKLFEEYDYWGMKGLRERTKQPESYLKEVLETMAVLIKKGPYAMKYTLKPEFKQIKGMGESLSEYMEKQQDKDEDDDDDVEMETVF</sequence>
<dbReference type="Pfam" id="PF17683">
    <property type="entry name" value="TFIIF_beta_N"/>
    <property type="match status" value="1"/>
</dbReference>
<dbReference type="CDD" id="cd07980">
    <property type="entry name" value="TFIIF_beta"/>
    <property type="match status" value="1"/>
</dbReference>
<evidence type="ECO:0000313" key="13">
    <source>
        <dbReference type="EMBL" id="CDP33326.1"/>
    </source>
</evidence>
<feature type="region of interest" description="Disordered" evidence="10">
    <location>
        <begin position="325"/>
        <end position="348"/>
    </location>
</feature>
<comment type="subcellular location">
    <subcellularLocation>
        <location evidence="1">Nucleus</location>
    </subcellularLocation>
</comment>
<organism evidence="13">
    <name type="scientific">Blastobotrys adeninivorans</name>
    <name type="common">Yeast</name>
    <name type="synonym">Arxula adeninivorans</name>
    <dbReference type="NCBI Taxonomy" id="409370"/>
    <lineage>
        <taxon>Eukaryota</taxon>
        <taxon>Fungi</taxon>
        <taxon>Dikarya</taxon>
        <taxon>Ascomycota</taxon>
        <taxon>Saccharomycotina</taxon>
        <taxon>Dipodascomycetes</taxon>
        <taxon>Dipodascales</taxon>
        <taxon>Trichomonascaceae</taxon>
        <taxon>Blastobotrys</taxon>
    </lineage>
</organism>
<dbReference type="PANTHER" id="PTHR10445">
    <property type="entry name" value="GENERAL TRANSCRIPTION FACTOR IIF SUBUNIT 2"/>
    <property type="match status" value="1"/>
</dbReference>
<keyword evidence="4" id="KW-0805">Transcription regulation</keyword>
<dbReference type="GO" id="GO:0006367">
    <property type="term" value="P:transcription initiation at RNA polymerase II promoter"/>
    <property type="evidence" value="ECO:0007669"/>
    <property type="project" value="InterPro"/>
</dbReference>
<evidence type="ECO:0000256" key="6">
    <source>
        <dbReference type="ARBA" id="ARBA00023163"/>
    </source>
</evidence>
<comment type="similarity">
    <text evidence="2">Belongs to the TFIIF beta subunit family.</text>
</comment>
<evidence type="ECO:0000256" key="7">
    <source>
        <dbReference type="ARBA" id="ARBA00023242"/>
    </source>
</evidence>
<evidence type="ECO:0000256" key="9">
    <source>
        <dbReference type="ARBA" id="ARBA00081863"/>
    </source>
</evidence>
<dbReference type="SUPFAM" id="SSF46785">
    <property type="entry name" value="Winged helix' DNA-binding domain"/>
    <property type="match status" value="1"/>
</dbReference>
<evidence type="ECO:0000256" key="4">
    <source>
        <dbReference type="ARBA" id="ARBA00023015"/>
    </source>
</evidence>
<dbReference type="InterPro" id="IPR003196">
    <property type="entry name" value="TFIIF_beta"/>
</dbReference>
<dbReference type="PANTHER" id="PTHR10445:SF0">
    <property type="entry name" value="GENERAL TRANSCRIPTION FACTOR IIF SUBUNIT 2"/>
    <property type="match status" value="1"/>
</dbReference>
<dbReference type="GO" id="GO:0005674">
    <property type="term" value="C:transcription factor TFIIF complex"/>
    <property type="evidence" value="ECO:0007669"/>
    <property type="project" value="InterPro"/>
</dbReference>
<keyword evidence="6" id="KW-0804">Transcription</keyword>